<dbReference type="EMBL" id="SHKY01000001">
    <property type="protein sequence ID" value="RZU53664.1"/>
    <property type="molecule type" value="Genomic_DNA"/>
</dbReference>
<protein>
    <submittedName>
        <fullName evidence="2">Anti-anti-sigma factor</fullName>
    </submittedName>
</protein>
<dbReference type="CDD" id="cd07043">
    <property type="entry name" value="STAS_anti-anti-sigma_factors"/>
    <property type="match status" value="1"/>
</dbReference>
<keyword evidence="3" id="KW-1185">Reference proteome</keyword>
<proteinExistence type="predicted"/>
<gene>
    <name evidence="2" type="ORF">EV385_5596</name>
</gene>
<dbReference type="PROSITE" id="PS50801">
    <property type="entry name" value="STAS"/>
    <property type="match status" value="1"/>
</dbReference>
<dbReference type="Pfam" id="PF01740">
    <property type="entry name" value="STAS"/>
    <property type="match status" value="1"/>
</dbReference>
<dbReference type="InterPro" id="IPR036513">
    <property type="entry name" value="STAS_dom_sf"/>
</dbReference>
<dbReference type="AlphaFoldDB" id="A0A4Q7ZS42"/>
<reference evidence="2 3" key="1">
    <citation type="submission" date="2019-02" db="EMBL/GenBank/DDBJ databases">
        <title>Sequencing the genomes of 1000 actinobacteria strains.</title>
        <authorList>
            <person name="Klenk H.-P."/>
        </authorList>
    </citation>
    <scope>NUCLEOTIDE SEQUENCE [LARGE SCALE GENOMIC DNA]</scope>
    <source>
        <strain evidence="2 3">DSM 45162</strain>
    </source>
</reference>
<dbReference type="SUPFAM" id="SSF52091">
    <property type="entry name" value="SpoIIaa-like"/>
    <property type="match status" value="1"/>
</dbReference>
<accession>A0A4Q7ZS42</accession>
<evidence type="ECO:0000259" key="1">
    <source>
        <dbReference type="PROSITE" id="PS50801"/>
    </source>
</evidence>
<dbReference type="RefSeq" id="WP_165449636.1">
    <property type="nucleotide sequence ID" value="NZ_SHKY01000001.1"/>
</dbReference>
<organism evidence="2 3">
    <name type="scientific">Krasilnikovia cinnamomea</name>
    <dbReference type="NCBI Taxonomy" id="349313"/>
    <lineage>
        <taxon>Bacteria</taxon>
        <taxon>Bacillati</taxon>
        <taxon>Actinomycetota</taxon>
        <taxon>Actinomycetes</taxon>
        <taxon>Micromonosporales</taxon>
        <taxon>Micromonosporaceae</taxon>
        <taxon>Krasilnikovia</taxon>
    </lineage>
</organism>
<evidence type="ECO:0000313" key="3">
    <source>
        <dbReference type="Proteomes" id="UP000292564"/>
    </source>
</evidence>
<feature type="domain" description="STAS" evidence="1">
    <location>
        <begin position="16"/>
        <end position="110"/>
    </location>
</feature>
<comment type="caution">
    <text evidence="2">The sequence shown here is derived from an EMBL/GenBank/DDBJ whole genome shotgun (WGS) entry which is preliminary data.</text>
</comment>
<sequence length="110" mass="11556">MTEQCSWETHHEDPGGAIRIVVRGDVDASVDEALAAVIVATVEQCQVAVLVIDLAQVSFLGAAGIRALLRGRDAAAERGYRYRVVGAHGIAQYVLRVSGVAELLASLAGD</sequence>
<name>A0A4Q7ZS42_9ACTN</name>
<dbReference type="Proteomes" id="UP000292564">
    <property type="component" value="Unassembled WGS sequence"/>
</dbReference>
<dbReference type="Gene3D" id="3.30.750.24">
    <property type="entry name" value="STAS domain"/>
    <property type="match status" value="1"/>
</dbReference>
<dbReference type="InterPro" id="IPR002645">
    <property type="entry name" value="STAS_dom"/>
</dbReference>
<evidence type="ECO:0000313" key="2">
    <source>
        <dbReference type="EMBL" id="RZU53664.1"/>
    </source>
</evidence>